<keyword evidence="5 9" id="KW-0547">Nucleotide-binding</keyword>
<evidence type="ECO:0000256" key="3">
    <source>
        <dbReference type="ARBA" id="ARBA00012054"/>
    </source>
</evidence>
<evidence type="ECO:0000256" key="1">
    <source>
        <dbReference type="ARBA" id="ARBA00004761"/>
    </source>
</evidence>
<gene>
    <name evidence="10" type="ORF">ACFSL2_07905</name>
</gene>
<dbReference type="PANTHER" id="PTHR43442">
    <property type="entry name" value="GLUCONOKINASE-RELATED"/>
    <property type="match status" value="1"/>
</dbReference>
<dbReference type="InterPro" id="IPR027417">
    <property type="entry name" value="P-loop_NTPase"/>
</dbReference>
<dbReference type="RefSeq" id="WP_377197325.1">
    <property type="nucleotide sequence ID" value="NZ_JBHUHF010000001.1"/>
</dbReference>
<sequence>MSAPRHLVVMGVTATGKTTVGRALAVALDGVFVEGDTFHPPANIEKMSAGIPLDDDDRRPWLRALAEEIARLDAAGERSVTACSALRRPYRDWLREGHAGLFFVHLDSTFEVLLDRMKRRTHFMPPSLLQSQLDTLEPLEPDESGAVIDDTRTVDEVVADSLAAVRAA</sequence>
<keyword evidence="11" id="KW-1185">Reference proteome</keyword>
<comment type="caution">
    <text evidence="10">The sequence shown here is derived from an EMBL/GenBank/DDBJ whole genome shotgun (WGS) entry which is preliminary data.</text>
</comment>
<evidence type="ECO:0000256" key="4">
    <source>
        <dbReference type="ARBA" id="ARBA00022679"/>
    </source>
</evidence>
<evidence type="ECO:0000256" key="8">
    <source>
        <dbReference type="ARBA" id="ARBA00048090"/>
    </source>
</evidence>
<name>A0ABW4V762_9MICO</name>
<dbReference type="PANTHER" id="PTHR43442:SF3">
    <property type="entry name" value="GLUCONOKINASE-RELATED"/>
    <property type="match status" value="1"/>
</dbReference>
<protein>
    <recommendedName>
        <fullName evidence="3 9">Gluconokinase</fullName>
        <ecNumber evidence="3 9">2.7.1.12</ecNumber>
    </recommendedName>
</protein>
<dbReference type="EMBL" id="JBHUHF010000001">
    <property type="protein sequence ID" value="MFD2025430.1"/>
    <property type="molecule type" value="Genomic_DNA"/>
</dbReference>
<dbReference type="SUPFAM" id="SSF52540">
    <property type="entry name" value="P-loop containing nucleoside triphosphate hydrolases"/>
    <property type="match status" value="1"/>
</dbReference>
<evidence type="ECO:0000256" key="9">
    <source>
        <dbReference type="RuleBase" id="RU363066"/>
    </source>
</evidence>
<dbReference type="CDD" id="cd02021">
    <property type="entry name" value="GntK"/>
    <property type="match status" value="1"/>
</dbReference>
<comment type="similarity">
    <text evidence="2 9">Belongs to the gluconokinase GntK/GntV family.</text>
</comment>
<keyword evidence="6 9" id="KW-0418">Kinase</keyword>
<dbReference type="NCBIfam" id="TIGR01313">
    <property type="entry name" value="therm_gnt_kin"/>
    <property type="match status" value="1"/>
</dbReference>
<dbReference type="Gene3D" id="3.40.50.300">
    <property type="entry name" value="P-loop containing nucleotide triphosphate hydrolases"/>
    <property type="match status" value="1"/>
</dbReference>
<reference evidence="11" key="1">
    <citation type="journal article" date="2019" name="Int. J. Syst. Evol. Microbiol.">
        <title>The Global Catalogue of Microorganisms (GCM) 10K type strain sequencing project: providing services to taxonomists for standard genome sequencing and annotation.</title>
        <authorList>
            <consortium name="The Broad Institute Genomics Platform"/>
            <consortium name="The Broad Institute Genome Sequencing Center for Infectious Disease"/>
            <person name="Wu L."/>
            <person name="Ma J."/>
        </authorList>
    </citation>
    <scope>NUCLEOTIDE SEQUENCE [LARGE SCALE GENOMIC DNA]</scope>
    <source>
        <strain evidence="11">CCM 7043</strain>
    </source>
</reference>
<dbReference type="Pfam" id="PF01202">
    <property type="entry name" value="SKI"/>
    <property type="match status" value="1"/>
</dbReference>
<comment type="catalytic activity">
    <reaction evidence="8 9">
        <text>D-gluconate + ATP = 6-phospho-D-gluconate + ADP + H(+)</text>
        <dbReference type="Rhea" id="RHEA:19433"/>
        <dbReference type="ChEBI" id="CHEBI:15378"/>
        <dbReference type="ChEBI" id="CHEBI:18391"/>
        <dbReference type="ChEBI" id="CHEBI:30616"/>
        <dbReference type="ChEBI" id="CHEBI:58759"/>
        <dbReference type="ChEBI" id="CHEBI:456216"/>
        <dbReference type="EC" id="2.7.1.12"/>
    </reaction>
</comment>
<dbReference type="InterPro" id="IPR031322">
    <property type="entry name" value="Shikimate/glucono_kinase"/>
</dbReference>
<evidence type="ECO:0000256" key="7">
    <source>
        <dbReference type="ARBA" id="ARBA00022840"/>
    </source>
</evidence>
<keyword evidence="7 9" id="KW-0067">ATP-binding</keyword>
<evidence type="ECO:0000313" key="10">
    <source>
        <dbReference type="EMBL" id="MFD2025430.1"/>
    </source>
</evidence>
<accession>A0ABW4V762</accession>
<organism evidence="10 11">
    <name type="scientific">Promicromonospora aerolata</name>
    <dbReference type="NCBI Taxonomy" id="195749"/>
    <lineage>
        <taxon>Bacteria</taxon>
        <taxon>Bacillati</taxon>
        <taxon>Actinomycetota</taxon>
        <taxon>Actinomycetes</taxon>
        <taxon>Micrococcales</taxon>
        <taxon>Promicromonosporaceae</taxon>
        <taxon>Promicromonospora</taxon>
    </lineage>
</organism>
<evidence type="ECO:0000256" key="6">
    <source>
        <dbReference type="ARBA" id="ARBA00022777"/>
    </source>
</evidence>
<evidence type="ECO:0000256" key="5">
    <source>
        <dbReference type="ARBA" id="ARBA00022741"/>
    </source>
</evidence>
<evidence type="ECO:0000256" key="2">
    <source>
        <dbReference type="ARBA" id="ARBA00008420"/>
    </source>
</evidence>
<evidence type="ECO:0000313" key="11">
    <source>
        <dbReference type="Proteomes" id="UP001597338"/>
    </source>
</evidence>
<proteinExistence type="inferred from homology"/>
<dbReference type="Proteomes" id="UP001597338">
    <property type="component" value="Unassembled WGS sequence"/>
</dbReference>
<dbReference type="EC" id="2.7.1.12" evidence="3 9"/>
<dbReference type="InterPro" id="IPR006001">
    <property type="entry name" value="Therm_gnt_kin"/>
</dbReference>
<keyword evidence="4 9" id="KW-0808">Transferase</keyword>
<comment type="pathway">
    <text evidence="1">Carbohydrate acid metabolism.</text>
</comment>